<dbReference type="InterPro" id="IPR036388">
    <property type="entry name" value="WH-like_DNA-bd_sf"/>
</dbReference>
<dbReference type="RefSeq" id="WP_323328611.1">
    <property type="nucleotide sequence ID" value="NZ_JAYGIL010000010.1"/>
</dbReference>
<organism evidence="5 6">
    <name type="scientific">Arcicella gelida</name>
    <dbReference type="NCBI Taxonomy" id="2984195"/>
    <lineage>
        <taxon>Bacteria</taxon>
        <taxon>Pseudomonadati</taxon>
        <taxon>Bacteroidota</taxon>
        <taxon>Cytophagia</taxon>
        <taxon>Cytophagales</taxon>
        <taxon>Flectobacillaceae</taxon>
        <taxon>Arcicella</taxon>
    </lineage>
</organism>
<evidence type="ECO:0000313" key="6">
    <source>
        <dbReference type="Proteomes" id="UP001303899"/>
    </source>
</evidence>
<evidence type="ECO:0000256" key="3">
    <source>
        <dbReference type="ARBA" id="ARBA00023163"/>
    </source>
</evidence>
<keyword evidence="6" id="KW-1185">Reference proteome</keyword>
<accession>A0ABU5S4F2</accession>
<dbReference type="PANTHER" id="PTHR33204:SF18">
    <property type="entry name" value="TRANSCRIPTIONAL REGULATORY PROTEIN"/>
    <property type="match status" value="1"/>
</dbReference>
<keyword evidence="2" id="KW-0238">DNA-binding</keyword>
<evidence type="ECO:0000259" key="4">
    <source>
        <dbReference type="PROSITE" id="PS51118"/>
    </source>
</evidence>
<comment type="caution">
    <text evidence="5">The sequence shown here is derived from an EMBL/GenBank/DDBJ whole genome shotgun (WGS) entry which is preliminary data.</text>
</comment>
<gene>
    <name evidence="5" type="ORF">VB776_10110</name>
</gene>
<dbReference type="Pfam" id="PF01638">
    <property type="entry name" value="HxlR"/>
    <property type="match status" value="1"/>
</dbReference>
<evidence type="ECO:0000256" key="2">
    <source>
        <dbReference type="ARBA" id="ARBA00023125"/>
    </source>
</evidence>
<reference evidence="5 6" key="1">
    <citation type="submission" date="2023-12" db="EMBL/GenBank/DDBJ databases">
        <title>Novel species of the genus Arcicella isolated from rivers.</title>
        <authorList>
            <person name="Lu H."/>
        </authorList>
    </citation>
    <scope>NUCLEOTIDE SEQUENCE [LARGE SCALE GENOMIC DNA]</scope>
    <source>
        <strain evidence="5 6">DC2W</strain>
    </source>
</reference>
<dbReference type="Proteomes" id="UP001303899">
    <property type="component" value="Unassembled WGS sequence"/>
</dbReference>
<dbReference type="SUPFAM" id="SSF46785">
    <property type="entry name" value="Winged helix' DNA-binding domain"/>
    <property type="match status" value="1"/>
</dbReference>
<dbReference type="InterPro" id="IPR002577">
    <property type="entry name" value="HTH_HxlR"/>
</dbReference>
<keyword evidence="1" id="KW-0805">Transcription regulation</keyword>
<dbReference type="EMBL" id="JAYGIL010000010">
    <property type="protein sequence ID" value="MEA5403269.1"/>
    <property type="molecule type" value="Genomic_DNA"/>
</dbReference>
<feature type="domain" description="HTH hxlR-type" evidence="4">
    <location>
        <begin position="11"/>
        <end position="107"/>
    </location>
</feature>
<dbReference type="PANTHER" id="PTHR33204">
    <property type="entry name" value="TRANSCRIPTIONAL REGULATOR, MARR FAMILY"/>
    <property type="match status" value="1"/>
</dbReference>
<evidence type="ECO:0000313" key="5">
    <source>
        <dbReference type="EMBL" id="MEA5403269.1"/>
    </source>
</evidence>
<keyword evidence="3" id="KW-0804">Transcription</keyword>
<protein>
    <submittedName>
        <fullName evidence="5">Winged helix-turn-helix transcriptional regulator</fullName>
    </submittedName>
</protein>
<dbReference type="PROSITE" id="PS51118">
    <property type="entry name" value="HTH_HXLR"/>
    <property type="match status" value="1"/>
</dbReference>
<evidence type="ECO:0000256" key="1">
    <source>
        <dbReference type="ARBA" id="ARBA00023015"/>
    </source>
</evidence>
<dbReference type="InterPro" id="IPR036390">
    <property type="entry name" value="WH_DNA-bd_sf"/>
</dbReference>
<sequence length="107" mass="12366">MEFKTANTDGCPAEHLLKTLSGKWKPQIFRIAQEGPIRFNLLLRQIEGSNKQSISVALRELEEQELLEKVIIKQKPLHIEYNLSEKGKSLIPIFRQLEFLSHEQGLN</sequence>
<proteinExistence type="predicted"/>
<name>A0ABU5S4F2_9BACT</name>
<dbReference type="Gene3D" id="1.10.10.10">
    <property type="entry name" value="Winged helix-like DNA-binding domain superfamily/Winged helix DNA-binding domain"/>
    <property type="match status" value="1"/>
</dbReference>